<feature type="compositionally biased region" description="Basic and acidic residues" evidence="1">
    <location>
        <begin position="65"/>
        <end position="82"/>
    </location>
</feature>
<protein>
    <submittedName>
        <fullName evidence="2">Uncharacterized protein</fullName>
    </submittedName>
</protein>
<comment type="caution">
    <text evidence="2">The sequence shown here is derived from an EMBL/GenBank/DDBJ whole genome shotgun (WGS) entry which is preliminary data.</text>
</comment>
<name>A0AAV4UD29_CAEEX</name>
<gene>
    <name evidence="2" type="ORF">CEXT_767621</name>
</gene>
<sequence>MFVFREDRSLNPLVFEGAVIAPPDFHSWKSDREATYKSFGHLPPPGADQFTKGKSLYAPWDDREDSGLREHEIRETNKDNRS</sequence>
<reference evidence="2 3" key="1">
    <citation type="submission" date="2021-06" db="EMBL/GenBank/DDBJ databases">
        <title>Caerostris extrusa draft genome.</title>
        <authorList>
            <person name="Kono N."/>
            <person name="Arakawa K."/>
        </authorList>
    </citation>
    <scope>NUCLEOTIDE SEQUENCE [LARGE SCALE GENOMIC DNA]</scope>
</reference>
<feature type="region of interest" description="Disordered" evidence="1">
    <location>
        <begin position="39"/>
        <end position="82"/>
    </location>
</feature>
<organism evidence="2 3">
    <name type="scientific">Caerostris extrusa</name>
    <name type="common">Bark spider</name>
    <name type="synonym">Caerostris bankana</name>
    <dbReference type="NCBI Taxonomy" id="172846"/>
    <lineage>
        <taxon>Eukaryota</taxon>
        <taxon>Metazoa</taxon>
        <taxon>Ecdysozoa</taxon>
        <taxon>Arthropoda</taxon>
        <taxon>Chelicerata</taxon>
        <taxon>Arachnida</taxon>
        <taxon>Araneae</taxon>
        <taxon>Araneomorphae</taxon>
        <taxon>Entelegynae</taxon>
        <taxon>Araneoidea</taxon>
        <taxon>Araneidae</taxon>
        <taxon>Caerostris</taxon>
    </lineage>
</organism>
<proteinExistence type="predicted"/>
<evidence type="ECO:0000256" key="1">
    <source>
        <dbReference type="SAM" id="MobiDB-lite"/>
    </source>
</evidence>
<dbReference type="EMBL" id="BPLR01012658">
    <property type="protein sequence ID" value="GIY55609.1"/>
    <property type="molecule type" value="Genomic_DNA"/>
</dbReference>
<keyword evidence="3" id="KW-1185">Reference proteome</keyword>
<dbReference type="AlphaFoldDB" id="A0AAV4UD29"/>
<evidence type="ECO:0000313" key="2">
    <source>
        <dbReference type="EMBL" id="GIY55609.1"/>
    </source>
</evidence>
<dbReference type="Proteomes" id="UP001054945">
    <property type="component" value="Unassembled WGS sequence"/>
</dbReference>
<accession>A0AAV4UD29</accession>
<evidence type="ECO:0000313" key="3">
    <source>
        <dbReference type="Proteomes" id="UP001054945"/>
    </source>
</evidence>